<evidence type="ECO:0000313" key="2">
    <source>
        <dbReference type="Proteomes" id="UP001419910"/>
    </source>
</evidence>
<protein>
    <submittedName>
        <fullName evidence="1">Uncharacterized protein</fullName>
    </submittedName>
</protein>
<evidence type="ECO:0000313" key="1">
    <source>
        <dbReference type="EMBL" id="MEN2789214.1"/>
    </source>
</evidence>
<keyword evidence="2" id="KW-1185">Reference proteome</keyword>
<gene>
    <name evidence="1" type="ORF">ABC974_06225</name>
</gene>
<name>A0ABU9Y076_9SPHN</name>
<dbReference type="EMBL" id="JBDIME010000003">
    <property type="protein sequence ID" value="MEN2789214.1"/>
    <property type="molecule type" value="Genomic_DNA"/>
</dbReference>
<organism evidence="1 2">
    <name type="scientific">Sphingomonas oligophenolica</name>
    <dbReference type="NCBI Taxonomy" id="301154"/>
    <lineage>
        <taxon>Bacteria</taxon>
        <taxon>Pseudomonadati</taxon>
        <taxon>Pseudomonadota</taxon>
        <taxon>Alphaproteobacteria</taxon>
        <taxon>Sphingomonadales</taxon>
        <taxon>Sphingomonadaceae</taxon>
        <taxon>Sphingomonas</taxon>
    </lineage>
</organism>
<dbReference type="Proteomes" id="UP001419910">
    <property type="component" value="Unassembled WGS sequence"/>
</dbReference>
<accession>A0ABU9Y076</accession>
<dbReference type="RefSeq" id="WP_343891869.1">
    <property type="nucleotide sequence ID" value="NZ_BAAAEH010000047.1"/>
</dbReference>
<proteinExistence type="predicted"/>
<reference evidence="1 2" key="1">
    <citation type="submission" date="2024-05" db="EMBL/GenBank/DDBJ databases">
        <authorList>
            <person name="Liu Q."/>
            <person name="Xin Y.-H."/>
        </authorList>
    </citation>
    <scope>NUCLEOTIDE SEQUENCE [LARGE SCALE GENOMIC DNA]</scope>
    <source>
        <strain evidence="1 2">CGMCC 1.10181</strain>
    </source>
</reference>
<sequence length="164" mass="17665">MIFHVSIDADDPQHVAEVIAELWDGQATPFPPVIEGSWVALAGDDRNTIIEVYPRGTELVPGDGDADAHGIPGAPDRRSATHIAIATRLDATSVFAIAEREGWLAKYRKRGGVFGVIEFWIEGSRMIEVLTPAMQGEYLAAMTVEGWNGLLASLGIARQAPVMA</sequence>
<comment type="caution">
    <text evidence="1">The sequence shown here is derived from an EMBL/GenBank/DDBJ whole genome shotgun (WGS) entry which is preliminary data.</text>
</comment>